<evidence type="ECO:0000256" key="5">
    <source>
        <dbReference type="SAM" id="Phobius"/>
    </source>
</evidence>
<feature type="transmembrane region" description="Helical" evidence="5">
    <location>
        <begin position="298"/>
        <end position="320"/>
    </location>
</feature>
<dbReference type="InterPro" id="IPR007016">
    <property type="entry name" value="O-antigen_ligase-rel_domated"/>
</dbReference>
<reference evidence="7 8" key="1">
    <citation type="journal article" date="2016" name="Nat. Commun.">
        <title>Thousands of microbial genomes shed light on interconnected biogeochemical processes in an aquifer system.</title>
        <authorList>
            <person name="Anantharaman K."/>
            <person name="Brown C.T."/>
            <person name="Hug L.A."/>
            <person name="Sharon I."/>
            <person name="Castelle C.J."/>
            <person name="Probst A.J."/>
            <person name="Thomas B.C."/>
            <person name="Singh A."/>
            <person name="Wilkins M.J."/>
            <person name="Karaoz U."/>
            <person name="Brodie E.L."/>
            <person name="Williams K.H."/>
            <person name="Hubbard S.S."/>
            <person name="Banfield J.F."/>
        </authorList>
    </citation>
    <scope>NUCLEOTIDE SEQUENCE [LARGE SCALE GENOMIC DNA]</scope>
</reference>
<dbReference type="Proteomes" id="UP000176300">
    <property type="component" value="Unassembled WGS sequence"/>
</dbReference>
<sequence length="494" mass="56417">MYDQFLTKKSIFWNPQTFLLIASYFLIRVLSFYLAGHIILQSLTVFIIILIFATLYYKHQEWAWAVLIGELLLGGAGHLFEFFGLSLRTMLFLTFVSLWFVQTAFNSQFEMTGFPKKLVIILSVLSLFLISSFSNGLINGHGARAVIQDLIPFSFFILIFPGYHIFKNRKNQEFLVRALIAFLISSAIFALFTFIVFSTGAEYLQSPYYKWFRDTAMGKITNLGFGFWRIVLPEHLLFVPLSLLTASLLMRDEKHHKLWWLMLSLAILILILNFSRIYILAFLIGLAILKYKHNFKKWFSVSASVLAIFLLLFVSISFFASGGTSNGLGLLGLRAGSIYQPQIEVSSYTRMILLEPIMEIIKENPLFGAGLGATITFTDPVYYQVITTRHFDWGYLELAAEIGIFGLIAFMALIFYIIISLIKKIRLSPDYHDFYVGLLAGVIAMMFMNITSPVLFHTVGVIFLATIIILSAKTHTILENIITILYQTFRKTNK</sequence>
<gene>
    <name evidence="7" type="ORF">A2373_01000</name>
</gene>
<dbReference type="Pfam" id="PF04932">
    <property type="entry name" value="Wzy_C"/>
    <property type="match status" value="1"/>
</dbReference>
<dbReference type="STRING" id="1798697.A2373_01000"/>
<dbReference type="AlphaFoldDB" id="A0A1F6NG38"/>
<feature type="transmembrane region" description="Helical" evidence="5">
    <location>
        <begin position="12"/>
        <end position="32"/>
    </location>
</feature>
<feature type="transmembrane region" description="Helical" evidence="5">
    <location>
        <begin position="86"/>
        <end position="106"/>
    </location>
</feature>
<feature type="transmembrane region" description="Helical" evidence="5">
    <location>
        <begin position="38"/>
        <end position="57"/>
    </location>
</feature>
<protein>
    <recommendedName>
        <fullName evidence="6">O-antigen ligase-related domain-containing protein</fullName>
    </recommendedName>
</protein>
<dbReference type="InterPro" id="IPR051533">
    <property type="entry name" value="WaaL-like"/>
</dbReference>
<evidence type="ECO:0000259" key="6">
    <source>
        <dbReference type="Pfam" id="PF04932"/>
    </source>
</evidence>
<evidence type="ECO:0000256" key="2">
    <source>
        <dbReference type="ARBA" id="ARBA00022692"/>
    </source>
</evidence>
<keyword evidence="4 5" id="KW-0472">Membrane</keyword>
<dbReference type="GO" id="GO:0016020">
    <property type="term" value="C:membrane"/>
    <property type="evidence" value="ECO:0007669"/>
    <property type="project" value="UniProtKB-SubCell"/>
</dbReference>
<dbReference type="PANTHER" id="PTHR37422">
    <property type="entry name" value="TEICHURONIC ACID BIOSYNTHESIS PROTEIN TUAE"/>
    <property type="match status" value="1"/>
</dbReference>
<dbReference type="PANTHER" id="PTHR37422:SF17">
    <property type="entry name" value="O-ANTIGEN LIGASE"/>
    <property type="match status" value="1"/>
</dbReference>
<feature type="transmembrane region" description="Helical" evidence="5">
    <location>
        <begin position="150"/>
        <end position="166"/>
    </location>
</feature>
<evidence type="ECO:0000313" key="7">
    <source>
        <dbReference type="EMBL" id="OGH82799.1"/>
    </source>
</evidence>
<dbReference type="EMBL" id="MFQS01000028">
    <property type="protein sequence ID" value="OGH82799.1"/>
    <property type="molecule type" value="Genomic_DNA"/>
</dbReference>
<feature type="transmembrane region" description="Helical" evidence="5">
    <location>
        <begin position="402"/>
        <end position="422"/>
    </location>
</feature>
<organism evidence="7 8">
    <name type="scientific">Candidatus Magasanikbacteria bacterium RIFOXYB1_FULL_40_15</name>
    <dbReference type="NCBI Taxonomy" id="1798697"/>
    <lineage>
        <taxon>Bacteria</taxon>
        <taxon>Candidatus Magasanikiibacteriota</taxon>
    </lineage>
</organism>
<feature type="transmembrane region" description="Helical" evidence="5">
    <location>
        <begin position="258"/>
        <end position="286"/>
    </location>
</feature>
<feature type="transmembrane region" description="Helical" evidence="5">
    <location>
        <begin position="434"/>
        <end position="456"/>
    </location>
</feature>
<name>A0A1F6NG38_9BACT</name>
<feature type="domain" description="O-antigen ligase-related" evidence="6">
    <location>
        <begin position="262"/>
        <end position="411"/>
    </location>
</feature>
<feature type="transmembrane region" description="Helical" evidence="5">
    <location>
        <begin position="178"/>
        <end position="201"/>
    </location>
</feature>
<evidence type="ECO:0000313" key="8">
    <source>
        <dbReference type="Proteomes" id="UP000176300"/>
    </source>
</evidence>
<proteinExistence type="predicted"/>
<feature type="transmembrane region" description="Helical" evidence="5">
    <location>
        <begin position="462"/>
        <end position="486"/>
    </location>
</feature>
<evidence type="ECO:0000256" key="3">
    <source>
        <dbReference type="ARBA" id="ARBA00022989"/>
    </source>
</evidence>
<comment type="subcellular location">
    <subcellularLocation>
        <location evidence="1">Membrane</location>
        <topology evidence="1">Multi-pass membrane protein</topology>
    </subcellularLocation>
</comment>
<comment type="caution">
    <text evidence="7">The sequence shown here is derived from an EMBL/GenBank/DDBJ whole genome shotgun (WGS) entry which is preliminary data.</text>
</comment>
<keyword evidence="3 5" id="KW-1133">Transmembrane helix</keyword>
<keyword evidence="2 5" id="KW-0812">Transmembrane</keyword>
<accession>A0A1F6NG38</accession>
<evidence type="ECO:0000256" key="4">
    <source>
        <dbReference type="ARBA" id="ARBA00023136"/>
    </source>
</evidence>
<evidence type="ECO:0000256" key="1">
    <source>
        <dbReference type="ARBA" id="ARBA00004141"/>
    </source>
</evidence>
<feature type="transmembrane region" description="Helical" evidence="5">
    <location>
        <begin position="118"/>
        <end position="138"/>
    </location>
</feature>